<dbReference type="AlphaFoldDB" id="A0A9P6UY31"/>
<evidence type="ECO:0000256" key="8">
    <source>
        <dbReference type="PROSITE-ProRule" id="PRU00259"/>
    </source>
</evidence>
<evidence type="ECO:0000256" key="6">
    <source>
        <dbReference type="ARBA" id="ARBA00023288"/>
    </source>
</evidence>
<dbReference type="InterPro" id="IPR011989">
    <property type="entry name" value="ARM-like"/>
</dbReference>
<evidence type="ECO:0000256" key="9">
    <source>
        <dbReference type="SAM" id="SignalP"/>
    </source>
</evidence>
<evidence type="ECO:0000256" key="2">
    <source>
        <dbReference type="ARBA" id="ARBA00005462"/>
    </source>
</evidence>
<dbReference type="SMART" id="SM00185">
    <property type="entry name" value="ARM"/>
    <property type="match status" value="5"/>
</dbReference>
<protein>
    <recommendedName>
        <fullName evidence="7">Vacuolar protein 8</fullName>
    </recommendedName>
</protein>
<dbReference type="InterPro" id="IPR045156">
    <property type="entry name" value="Vac8"/>
</dbReference>
<keyword evidence="6" id="KW-0449">Lipoprotein</keyword>
<organism evidence="10 11">
    <name type="scientific">Dissophora globulifera</name>
    <dbReference type="NCBI Taxonomy" id="979702"/>
    <lineage>
        <taxon>Eukaryota</taxon>
        <taxon>Fungi</taxon>
        <taxon>Fungi incertae sedis</taxon>
        <taxon>Mucoromycota</taxon>
        <taxon>Mortierellomycotina</taxon>
        <taxon>Mortierellomycetes</taxon>
        <taxon>Mortierellales</taxon>
        <taxon>Mortierellaceae</taxon>
        <taxon>Dissophora</taxon>
    </lineage>
</organism>
<evidence type="ECO:0000256" key="4">
    <source>
        <dbReference type="ARBA" id="ARBA00022737"/>
    </source>
</evidence>
<keyword evidence="5" id="KW-0472">Membrane</keyword>
<dbReference type="InterPro" id="IPR000225">
    <property type="entry name" value="Armadillo"/>
</dbReference>
<keyword evidence="11" id="KW-1185">Reference proteome</keyword>
<keyword evidence="4" id="KW-0677">Repeat</keyword>
<dbReference type="OrthoDB" id="206755at2759"/>
<accession>A0A9P6UY31</accession>
<dbReference type="SUPFAM" id="SSF48371">
    <property type="entry name" value="ARM repeat"/>
    <property type="match status" value="1"/>
</dbReference>
<dbReference type="Proteomes" id="UP000738325">
    <property type="component" value="Unassembled WGS sequence"/>
</dbReference>
<keyword evidence="3" id="KW-0926">Vacuole</keyword>
<dbReference type="PANTHER" id="PTHR47249">
    <property type="entry name" value="VACUOLAR PROTEIN 8"/>
    <property type="match status" value="1"/>
</dbReference>
<sequence>MHHSLLPLRFLCIPDVVLIVISKGSERTESVDIPMPALESLSPEIEIFKKSIRHDPRRRDRETLTKAQLSQKELEASMALLMYSTSLMRVDILSGTPLKALTTLAYSDNMNFQKTAARTFAAEVVKGGGSVQRDVMEPVLYMLRSYEIVVHEPTLYALANLVFRDEKNRKLAVELGALEDLNRLIRAAAPDVHCIALYAVNEITQTESLRVDVANSGVLDQLVSLSQSKDARVPPQVASTFLEFSYTSETRQMIVEAGAIPVLIQFLDSIDPDVQHFSADALTRIADDDAYQRMVVEAHEGLASTLVGLLDPFKPHVSSPVAQLLSRLVLAQDFRAKILQTRVLTLLSQMMRSNSYQLIRSSMRLFYALYNGLPIGSTNVEAALTDRIVELVLCKGNSDVQYEAVMTLFALSHNEENARAIVKAGALDHVRALVSQANLQIQSEMARFIYKLTFFESLRPQLDRSGLFEVLIPLSLSSQEEVWTPSAGAILEMIDTKDHISIARVWNAPTGGLRKCFIHFLRSNNGTLQHLTIRAIFGWLEHEDIAMKTLIAGSPEIVTRVKEIANDPEAYAPIRLQRETDATGVNPDAIALAQASLIIEALAVMMEE</sequence>
<dbReference type="GO" id="GO:0043495">
    <property type="term" value="F:protein-membrane adaptor activity"/>
    <property type="evidence" value="ECO:0007669"/>
    <property type="project" value="InterPro"/>
</dbReference>
<comment type="caution">
    <text evidence="10">The sequence shown here is derived from an EMBL/GenBank/DDBJ whole genome shotgun (WGS) entry which is preliminary data.</text>
</comment>
<feature type="signal peptide" evidence="9">
    <location>
        <begin position="1"/>
        <end position="19"/>
    </location>
</feature>
<proteinExistence type="inferred from homology"/>
<dbReference type="GO" id="GO:0071562">
    <property type="term" value="P:nucleus-vacuole junction assembly"/>
    <property type="evidence" value="ECO:0007669"/>
    <property type="project" value="InterPro"/>
</dbReference>
<reference evidence="10" key="1">
    <citation type="journal article" date="2020" name="Fungal Divers.">
        <title>Resolving the Mortierellaceae phylogeny through synthesis of multi-gene phylogenetics and phylogenomics.</title>
        <authorList>
            <person name="Vandepol N."/>
            <person name="Liber J."/>
            <person name="Desiro A."/>
            <person name="Na H."/>
            <person name="Kennedy M."/>
            <person name="Barry K."/>
            <person name="Grigoriev I.V."/>
            <person name="Miller A.N."/>
            <person name="O'Donnell K."/>
            <person name="Stajich J.E."/>
            <person name="Bonito G."/>
        </authorList>
    </citation>
    <scope>NUCLEOTIDE SEQUENCE</scope>
    <source>
        <strain evidence="10">REB-010B</strain>
    </source>
</reference>
<dbReference type="Gene3D" id="1.25.10.10">
    <property type="entry name" value="Leucine-rich Repeat Variant"/>
    <property type="match status" value="2"/>
</dbReference>
<comment type="similarity">
    <text evidence="2">Belongs to the beta-catenin family.</text>
</comment>
<evidence type="ECO:0000256" key="1">
    <source>
        <dbReference type="ARBA" id="ARBA00004592"/>
    </source>
</evidence>
<evidence type="ECO:0000256" key="3">
    <source>
        <dbReference type="ARBA" id="ARBA00022554"/>
    </source>
</evidence>
<dbReference type="EMBL" id="JAAAIP010000135">
    <property type="protein sequence ID" value="KAG0324828.1"/>
    <property type="molecule type" value="Genomic_DNA"/>
</dbReference>
<evidence type="ECO:0000313" key="11">
    <source>
        <dbReference type="Proteomes" id="UP000738325"/>
    </source>
</evidence>
<dbReference type="PROSITE" id="PS50176">
    <property type="entry name" value="ARM_REPEAT"/>
    <property type="match status" value="1"/>
</dbReference>
<feature type="repeat" description="ARM" evidence="8">
    <location>
        <begin position="258"/>
        <end position="298"/>
    </location>
</feature>
<dbReference type="InterPro" id="IPR016024">
    <property type="entry name" value="ARM-type_fold"/>
</dbReference>
<evidence type="ECO:0000256" key="7">
    <source>
        <dbReference type="ARBA" id="ARBA00026209"/>
    </source>
</evidence>
<dbReference type="PANTHER" id="PTHR47249:SF1">
    <property type="entry name" value="VACUOLAR PROTEIN 8"/>
    <property type="match status" value="1"/>
</dbReference>
<evidence type="ECO:0000256" key="5">
    <source>
        <dbReference type="ARBA" id="ARBA00023136"/>
    </source>
</evidence>
<gene>
    <name evidence="10" type="primary">VAC8_2</name>
    <name evidence="10" type="ORF">BGZ99_001392</name>
</gene>
<comment type="subcellular location">
    <subcellularLocation>
        <location evidence="1">Vacuole membrane</location>
        <topology evidence="1">Lipid-anchor</topology>
    </subcellularLocation>
</comment>
<feature type="chain" id="PRO_5040197834" description="Vacuolar protein 8" evidence="9">
    <location>
        <begin position="20"/>
        <end position="608"/>
    </location>
</feature>
<name>A0A9P6UY31_9FUNG</name>
<evidence type="ECO:0000313" key="10">
    <source>
        <dbReference type="EMBL" id="KAG0324828.1"/>
    </source>
</evidence>
<dbReference type="GO" id="GO:0005774">
    <property type="term" value="C:vacuolar membrane"/>
    <property type="evidence" value="ECO:0007669"/>
    <property type="project" value="UniProtKB-SubCell"/>
</dbReference>
<dbReference type="Pfam" id="PF00514">
    <property type="entry name" value="Arm"/>
    <property type="match status" value="1"/>
</dbReference>
<keyword evidence="9" id="KW-0732">Signal</keyword>